<feature type="transmembrane region" description="Helical" evidence="8">
    <location>
        <begin position="59"/>
        <end position="78"/>
    </location>
</feature>
<keyword evidence="10" id="KW-1185">Reference proteome</keyword>
<dbReference type="PANTHER" id="PTHR30561:SF0">
    <property type="entry name" value="GUANIDINIUM EXPORTER"/>
    <property type="match status" value="1"/>
</dbReference>
<evidence type="ECO:0000256" key="3">
    <source>
        <dbReference type="ARBA" id="ARBA00022475"/>
    </source>
</evidence>
<dbReference type="InterPro" id="IPR000390">
    <property type="entry name" value="Small_drug/metabolite_transptr"/>
</dbReference>
<reference evidence="9 10" key="1">
    <citation type="submission" date="2020-04" db="EMBL/GenBank/DDBJ databases">
        <title>Staphylococcus species from domestic dog.</title>
        <authorList>
            <person name="Paterson G.K."/>
        </authorList>
    </citation>
    <scope>NUCLEOTIDE SEQUENCE [LARGE SCALE GENOMIC DNA]</scope>
    <source>
        <strain evidence="9 10">H16/1A</strain>
    </source>
</reference>
<evidence type="ECO:0000256" key="6">
    <source>
        <dbReference type="ARBA" id="ARBA00023136"/>
    </source>
</evidence>
<evidence type="ECO:0000313" key="10">
    <source>
        <dbReference type="Proteomes" id="UP000751852"/>
    </source>
</evidence>
<comment type="caution">
    <text evidence="9">The sequence shown here is derived from an EMBL/GenBank/DDBJ whole genome shotgun (WGS) entry which is preliminary data.</text>
</comment>
<comment type="similarity">
    <text evidence="7">Belongs to the drug/metabolite transporter (DMT) superfamily. Small multidrug resistance (SMR) (TC 2.A.7.1) family.</text>
</comment>
<keyword evidence="6 8" id="KW-0472">Membrane</keyword>
<evidence type="ECO:0000256" key="8">
    <source>
        <dbReference type="SAM" id="Phobius"/>
    </source>
</evidence>
<dbReference type="InterPro" id="IPR037185">
    <property type="entry name" value="EmrE-like"/>
</dbReference>
<accession>A0ABS0T777</accession>
<keyword evidence="2" id="KW-0813">Transport</keyword>
<evidence type="ECO:0000313" key="9">
    <source>
        <dbReference type="EMBL" id="MBI5974598.1"/>
    </source>
</evidence>
<feature type="transmembrane region" description="Helical" evidence="8">
    <location>
        <begin position="31"/>
        <end position="53"/>
    </location>
</feature>
<evidence type="ECO:0000256" key="2">
    <source>
        <dbReference type="ARBA" id="ARBA00022448"/>
    </source>
</evidence>
<dbReference type="PANTHER" id="PTHR30561">
    <property type="entry name" value="SMR FAMILY PROTON-DEPENDENT DRUG EFFLUX TRANSPORTER SUGE"/>
    <property type="match status" value="1"/>
</dbReference>
<keyword evidence="5 8" id="KW-1133">Transmembrane helix</keyword>
<feature type="transmembrane region" description="Helical" evidence="8">
    <location>
        <begin position="85"/>
        <end position="103"/>
    </location>
</feature>
<dbReference type="InterPro" id="IPR045324">
    <property type="entry name" value="Small_multidrug_res"/>
</dbReference>
<gene>
    <name evidence="9" type="ORF">HHH54_03165</name>
</gene>
<dbReference type="Proteomes" id="UP000751852">
    <property type="component" value="Unassembled WGS sequence"/>
</dbReference>
<evidence type="ECO:0000256" key="4">
    <source>
        <dbReference type="ARBA" id="ARBA00022692"/>
    </source>
</evidence>
<name>A0ABS0T777_9STAP</name>
<sequence length="104" mass="11678">MSWLSLIFAGSFEVLGVYWLNQYAIKVQKRFIILLAITFALSLWFLSISMRTIPMGTAYAVWTGIGTVGGTVLGMIAYHESKHFLRIFFIFLIIVSAIGLKLIA</sequence>
<evidence type="ECO:0000256" key="7">
    <source>
        <dbReference type="RuleBase" id="RU003942"/>
    </source>
</evidence>
<evidence type="ECO:0000256" key="1">
    <source>
        <dbReference type="ARBA" id="ARBA00004651"/>
    </source>
</evidence>
<keyword evidence="3" id="KW-1003">Cell membrane</keyword>
<keyword evidence="4 7" id="KW-0812">Transmembrane</keyword>
<dbReference type="RefSeq" id="WP_198617389.1">
    <property type="nucleotide sequence ID" value="NZ_JABANU010000006.1"/>
</dbReference>
<organism evidence="9 10">
    <name type="scientific">Staphylococcus canis</name>
    <dbReference type="NCBI Taxonomy" id="2724942"/>
    <lineage>
        <taxon>Bacteria</taxon>
        <taxon>Bacillati</taxon>
        <taxon>Bacillota</taxon>
        <taxon>Bacilli</taxon>
        <taxon>Bacillales</taxon>
        <taxon>Staphylococcaceae</taxon>
        <taxon>Staphylococcus</taxon>
    </lineage>
</organism>
<dbReference type="Gene3D" id="1.10.3730.20">
    <property type="match status" value="1"/>
</dbReference>
<proteinExistence type="inferred from homology"/>
<protein>
    <submittedName>
        <fullName evidence="9">Multidrug efflux SMR transporter</fullName>
    </submittedName>
</protein>
<dbReference type="EMBL" id="JABANU010000006">
    <property type="protein sequence ID" value="MBI5974598.1"/>
    <property type="molecule type" value="Genomic_DNA"/>
</dbReference>
<evidence type="ECO:0000256" key="5">
    <source>
        <dbReference type="ARBA" id="ARBA00022989"/>
    </source>
</evidence>
<dbReference type="Pfam" id="PF00893">
    <property type="entry name" value="Multi_Drug_Res"/>
    <property type="match status" value="1"/>
</dbReference>
<feature type="transmembrane region" description="Helical" evidence="8">
    <location>
        <begin position="6"/>
        <end position="24"/>
    </location>
</feature>
<comment type="subcellular location">
    <subcellularLocation>
        <location evidence="1 7">Cell membrane</location>
        <topology evidence="1 7">Multi-pass membrane protein</topology>
    </subcellularLocation>
</comment>
<dbReference type="SUPFAM" id="SSF103481">
    <property type="entry name" value="Multidrug resistance efflux transporter EmrE"/>
    <property type="match status" value="1"/>
</dbReference>